<dbReference type="Proteomes" id="UP000487350">
    <property type="component" value="Unassembled WGS sequence"/>
</dbReference>
<sequence>MPLSILAEQLVRAWNWRQLLYPLRPAGRFDLFGTIMAGYLLAERGKPR</sequence>
<accession>A0A844B4R0</accession>
<reference evidence="1 2" key="1">
    <citation type="submission" date="2019-11" db="EMBL/GenBank/DDBJ databases">
        <title>Caenimonas koreensis gen. nov., sp. nov., isolated from activated sludge.</title>
        <authorList>
            <person name="Seung H.R."/>
        </authorList>
    </citation>
    <scope>NUCLEOTIDE SEQUENCE [LARGE SCALE GENOMIC DNA]</scope>
    <source>
        <strain evidence="1 2">EMB320</strain>
    </source>
</reference>
<name>A0A844B4R0_9BURK</name>
<evidence type="ECO:0000313" key="1">
    <source>
        <dbReference type="EMBL" id="MRD49788.1"/>
    </source>
</evidence>
<proteinExistence type="predicted"/>
<gene>
    <name evidence="1" type="ORF">GHT07_21170</name>
</gene>
<protein>
    <submittedName>
        <fullName evidence="1">Uncharacterized protein</fullName>
    </submittedName>
</protein>
<comment type="caution">
    <text evidence="1">The sequence shown here is derived from an EMBL/GenBank/DDBJ whole genome shotgun (WGS) entry which is preliminary data.</text>
</comment>
<evidence type="ECO:0000313" key="2">
    <source>
        <dbReference type="Proteomes" id="UP000487350"/>
    </source>
</evidence>
<dbReference type="RefSeq" id="WP_153587080.1">
    <property type="nucleotide sequence ID" value="NZ_WJBU01000035.1"/>
</dbReference>
<dbReference type="EMBL" id="WJBU01000035">
    <property type="protein sequence ID" value="MRD49788.1"/>
    <property type="molecule type" value="Genomic_DNA"/>
</dbReference>
<keyword evidence="2" id="KW-1185">Reference proteome</keyword>
<organism evidence="1 2">
    <name type="scientific">Caenimonas koreensis DSM 17982</name>
    <dbReference type="NCBI Taxonomy" id="1121255"/>
    <lineage>
        <taxon>Bacteria</taxon>
        <taxon>Pseudomonadati</taxon>
        <taxon>Pseudomonadota</taxon>
        <taxon>Betaproteobacteria</taxon>
        <taxon>Burkholderiales</taxon>
        <taxon>Comamonadaceae</taxon>
        <taxon>Caenimonas</taxon>
    </lineage>
</organism>
<dbReference type="AlphaFoldDB" id="A0A844B4R0"/>
<dbReference type="OrthoDB" id="6370276at2"/>